<evidence type="ECO:0000256" key="4">
    <source>
        <dbReference type="ARBA" id="ARBA00022475"/>
    </source>
</evidence>
<evidence type="ECO:0000256" key="11">
    <source>
        <dbReference type="ARBA" id="ARBA00022989"/>
    </source>
</evidence>
<keyword evidence="6" id="KW-0808">Transferase</keyword>
<dbReference type="PROSITE" id="PS50109">
    <property type="entry name" value="HIS_KIN"/>
    <property type="match status" value="1"/>
</dbReference>
<dbReference type="PANTHER" id="PTHR43547:SF10">
    <property type="entry name" value="SENSOR HISTIDINE KINASE DCUS"/>
    <property type="match status" value="1"/>
</dbReference>
<dbReference type="GO" id="GO:0016301">
    <property type="term" value="F:kinase activity"/>
    <property type="evidence" value="ECO:0007669"/>
    <property type="project" value="UniProtKB-KW"/>
</dbReference>
<keyword evidence="7 14" id="KW-0812">Transmembrane</keyword>
<dbReference type="InterPro" id="IPR035965">
    <property type="entry name" value="PAS-like_dom_sf"/>
</dbReference>
<comment type="caution">
    <text evidence="16">The sequence shown here is derived from an EMBL/GenBank/DDBJ whole genome shotgun (WGS) entry which is preliminary data.</text>
</comment>
<dbReference type="Pfam" id="PF17203">
    <property type="entry name" value="sCache_3_2"/>
    <property type="match status" value="1"/>
</dbReference>
<reference evidence="16 17" key="1">
    <citation type="journal article" date="2019" name="Int. J. Syst. Evol. Microbiol.">
        <title>The Global Catalogue of Microorganisms (GCM) 10K type strain sequencing project: providing services to taxonomists for standard genome sequencing and annotation.</title>
        <authorList>
            <consortium name="The Broad Institute Genomics Platform"/>
            <consortium name="The Broad Institute Genome Sequencing Center for Infectious Disease"/>
            <person name="Wu L."/>
            <person name="Ma J."/>
        </authorList>
    </citation>
    <scope>NUCLEOTIDE SEQUENCE [LARGE SCALE GENOMIC DNA]</scope>
    <source>
        <strain evidence="16 17">JCM 14283</strain>
    </source>
</reference>
<dbReference type="InterPro" id="IPR029151">
    <property type="entry name" value="Sensor-like_sf"/>
</dbReference>
<accession>A0ABN2TQX3</accession>
<evidence type="ECO:0000256" key="1">
    <source>
        <dbReference type="ARBA" id="ARBA00000085"/>
    </source>
</evidence>
<feature type="domain" description="Histidine kinase" evidence="15">
    <location>
        <begin position="418"/>
        <end position="530"/>
    </location>
</feature>
<dbReference type="InterPro" id="IPR016120">
    <property type="entry name" value="Sig_transdc_His_kin_SpoOB"/>
</dbReference>
<keyword evidence="4" id="KW-1003">Cell membrane</keyword>
<feature type="transmembrane region" description="Helical" evidence="14">
    <location>
        <begin position="12"/>
        <end position="32"/>
    </location>
</feature>
<protein>
    <recommendedName>
        <fullName evidence="3">histidine kinase</fullName>
        <ecNumber evidence="3">2.7.13.3</ecNumber>
    </recommendedName>
</protein>
<evidence type="ECO:0000256" key="7">
    <source>
        <dbReference type="ARBA" id="ARBA00022692"/>
    </source>
</evidence>
<evidence type="ECO:0000256" key="5">
    <source>
        <dbReference type="ARBA" id="ARBA00022553"/>
    </source>
</evidence>
<organism evidence="16 17">
    <name type="scientific">Terrabacter terrae</name>
    <dbReference type="NCBI Taxonomy" id="318434"/>
    <lineage>
        <taxon>Bacteria</taxon>
        <taxon>Bacillati</taxon>
        <taxon>Actinomycetota</taxon>
        <taxon>Actinomycetes</taxon>
        <taxon>Micrococcales</taxon>
        <taxon>Intrasporangiaceae</taxon>
        <taxon>Terrabacter</taxon>
    </lineage>
</organism>
<proteinExistence type="predicted"/>
<dbReference type="PANTHER" id="PTHR43547">
    <property type="entry name" value="TWO-COMPONENT HISTIDINE KINASE"/>
    <property type="match status" value="1"/>
</dbReference>
<dbReference type="Pfam" id="PF02518">
    <property type="entry name" value="HATPase_c"/>
    <property type="match status" value="1"/>
</dbReference>
<dbReference type="Proteomes" id="UP001501285">
    <property type="component" value="Unassembled WGS sequence"/>
</dbReference>
<dbReference type="SMART" id="SM00387">
    <property type="entry name" value="HATPase_c"/>
    <property type="match status" value="1"/>
</dbReference>
<dbReference type="Pfam" id="PF00989">
    <property type="entry name" value="PAS"/>
    <property type="match status" value="1"/>
</dbReference>
<feature type="transmembrane region" description="Helical" evidence="14">
    <location>
        <begin position="172"/>
        <end position="191"/>
    </location>
</feature>
<sequence>MPRLGRTLPARILLAVLGIVVVTLAVGFALFARLTSQTADSHAIEQATGIAVTLGRVPEVARAVTDGDAEHALPALGAQVRASTGASYVVIIDRTGRRYSHPNPALVGKRIEEPVVALDGQVHTGIDEGSLGRSANARAPVVDASGRPVGEVSVGILESEVGVRLTAEVLDIALYAGIALALGVVASLLLARAIKRVTFGVEPAEIVALMQEREAMLHGIREGVLAVDAKGVINVLNDEARRLLGVDSTGVGQRVEEVVPEGRLRRIVTGEVEGVDLVAVTDEHLLVLNRMPVLVAGRNVGWVVTIRDRTELEALVRQLDSMEGLSTALRAQEHEFSNRLHVLSVLLELGEVEEATRYSRELQAETALASEEIRARVGSPVVAALLLAKITVAAERDVVVRLDPTSRLEAGRDEDLPLVTVLGNLIDNAVDAVADDPRTAGSHPRGEVLVRVTGSADSLLLTVSDTGPGIPKDRLADVFLDGYSTKPPRGAMRRGVGLALVHRLVTRAGGTIHATSTEGATFEVRLPLRVRQGAP</sequence>
<dbReference type="Gene3D" id="3.30.450.20">
    <property type="entry name" value="PAS domain"/>
    <property type="match status" value="2"/>
</dbReference>
<dbReference type="EMBL" id="BAAANB010000001">
    <property type="protein sequence ID" value="GAA2018013.1"/>
    <property type="molecule type" value="Genomic_DNA"/>
</dbReference>
<evidence type="ECO:0000313" key="17">
    <source>
        <dbReference type="Proteomes" id="UP001501285"/>
    </source>
</evidence>
<evidence type="ECO:0000256" key="9">
    <source>
        <dbReference type="ARBA" id="ARBA00022777"/>
    </source>
</evidence>
<comment type="subcellular location">
    <subcellularLocation>
        <location evidence="2">Cell membrane</location>
        <topology evidence="2">Multi-pass membrane protein</topology>
    </subcellularLocation>
</comment>
<dbReference type="EC" id="2.7.13.3" evidence="3"/>
<keyword evidence="9 16" id="KW-0418">Kinase</keyword>
<evidence type="ECO:0000256" key="12">
    <source>
        <dbReference type="ARBA" id="ARBA00023012"/>
    </source>
</evidence>
<keyword evidence="12" id="KW-0902">Two-component regulatory system</keyword>
<dbReference type="Pfam" id="PF14689">
    <property type="entry name" value="SPOB_a"/>
    <property type="match status" value="1"/>
</dbReference>
<dbReference type="RefSeq" id="WP_343986175.1">
    <property type="nucleotide sequence ID" value="NZ_BAAANB010000001.1"/>
</dbReference>
<evidence type="ECO:0000256" key="10">
    <source>
        <dbReference type="ARBA" id="ARBA00022840"/>
    </source>
</evidence>
<dbReference type="InterPro" id="IPR003594">
    <property type="entry name" value="HATPase_dom"/>
</dbReference>
<dbReference type="Gene3D" id="1.10.287.130">
    <property type="match status" value="1"/>
</dbReference>
<dbReference type="SUPFAM" id="SSF55874">
    <property type="entry name" value="ATPase domain of HSP90 chaperone/DNA topoisomerase II/histidine kinase"/>
    <property type="match status" value="1"/>
</dbReference>
<evidence type="ECO:0000256" key="6">
    <source>
        <dbReference type="ARBA" id="ARBA00022679"/>
    </source>
</evidence>
<keyword evidence="5" id="KW-0597">Phosphoprotein</keyword>
<evidence type="ECO:0000313" key="16">
    <source>
        <dbReference type="EMBL" id="GAA2018013.1"/>
    </source>
</evidence>
<dbReference type="InterPro" id="IPR004358">
    <property type="entry name" value="Sig_transdc_His_kin-like_C"/>
</dbReference>
<evidence type="ECO:0000256" key="8">
    <source>
        <dbReference type="ARBA" id="ARBA00022741"/>
    </source>
</evidence>
<comment type="catalytic activity">
    <reaction evidence="1">
        <text>ATP + protein L-histidine = ADP + protein N-phospho-L-histidine.</text>
        <dbReference type="EC" id="2.7.13.3"/>
    </reaction>
</comment>
<keyword evidence="10" id="KW-0067">ATP-binding</keyword>
<gene>
    <name evidence="16" type="ORF">GCM10009740_02010</name>
</gene>
<evidence type="ECO:0000256" key="2">
    <source>
        <dbReference type="ARBA" id="ARBA00004651"/>
    </source>
</evidence>
<keyword evidence="17" id="KW-1185">Reference proteome</keyword>
<dbReference type="InterPro" id="IPR013767">
    <property type="entry name" value="PAS_fold"/>
</dbReference>
<dbReference type="Gene3D" id="3.30.565.10">
    <property type="entry name" value="Histidine kinase-like ATPase, C-terminal domain"/>
    <property type="match status" value="1"/>
</dbReference>
<dbReference type="InterPro" id="IPR033463">
    <property type="entry name" value="sCache_3"/>
</dbReference>
<dbReference type="SUPFAM" id="SSF55785">
    <property type="entry name" value="PYP-like sensor domain (PAS domain)"/>
    <property type="match status" value="1"/>
</dbReference>
<keyword evidence="11 14" id="KW-1133">Transmembrane helix</keyword>
<dbReference type="InterPro" id="IPR005467">
    <property type="entry name" value="His_kinase_dom"/>
</dbReference>
<dbReference type="InterPro" id="IPR036890">
    <property type="entry name" value="HATPase_C_sf"/>
</dbReference>
<dbReference type="SUPFAM" id="SSF103190">
    <property type="entry name" value="Sensory domain-like"/>
    <property type="match status" value="1"/>
</dbReference>
<keyword evidence="13 14" id="KW-0472">Membrane</keyword>
<keyword evidence="8" id="KW-0547">Nucleotide-binding</keyword>
<dbReference type="PRINTS" id="PR00344">
    <property type="entry name" value="BCTRLSENSOR"/>
</dbReference>
<evidence type="ECO:0000256" key="3">
    <source>
        <dbReference type="ARBA" id="ARBA00012438"/>
    </source>
</evidence>
<dbReference type="SUPFAM" id="SSF55890">
    <property type="entry name" value="Sporulation response regulatory protein Spo0B"/>
    <property type="match status" value="1"/>
</dbReference>
<dbReference type="InterPro" id="IPR039506">
    <property type="entry name" value="SPOB_a"/>
</dbReference>
<evidence type="ECO:0000256" key="14">
    <source>
        <dbReference type="SAM" id="Phobius"/>
    </source>
</evidence>
<name>A0ABN2TQX3_9MICO</name>
<evidence type="ECO:0000259" key="15">
    <source>
        <dbReference type="PROSITE" id="PS50109"/>
    </source>
</evidence>
<evidence type="ECO:0000256" key="13">
    <source>
        <dbReference type="ARBA" id="ARBA00023136"/>
    </source>
</evidence>